<dbReference type="InterPro" id="IPR005771">
    <property type="entry name" value="GalU_uridylyltTrfase_bac/arc"/>
</dbReference>
<sequence>MIRKIVIPAAGLGTRLLPITKEIPKEMMPLFLHDKNSEVIVKPIIQVIFEQFFQQGLREYCIIAGRQKRIIQDHFTLDEEFLKNFEKKSKYKQDLKNFYLMLNKSKIFWAEQSEPRGFGDAVKYSESFVGNDDFLVIAGDTLIPKGNKIIKKLMNTKLKGKNDAILLLKEVPDPRRFGVAVINKIKNKTIITNVEEKPKNPKSNFSIVALYRFRPSIFTALRETQNDQKELQLTDAIQKLIDFGGNISAILLNENNSVIDIGTADSYLETTKNFKLIL</sequence>
<protein>
    <recommendedName>
        <fullName evidence="2">UTP--glucose-1-phosphate uridylyltransferase</fullName>
        <ecNumber evidence="2">2.7.7.9</ecNumber>
    </recommendedName>
</protein>
<proteinExistence type="inferred from homology"/>
<gene>
    <name evidence="7" type="primary">UGP2</name>
    <name evidence="7" type="synonym">galF</name>
    <name evidence="7" type="synonym">galU</name>
</gene>
<evidence type="ECO:0000256" key="1">
    <source>
        <dbReference type="ARBA" id="ARBA00006890"/>
    </source>
</evidence>
<dbReference type="PANTHER" id="PTHR43197">
    <property type="entry name" value="UTP--GLUCOSE-1-PHOSPHATE URIDYLYLTRANSFERASE"/>
    <property type="match status" value="1"/>
</dbReference>
<dbReference type="GO" id="GO:0006011">
    <property type="term" value="P:UDP-alpha-D-glucose metabolic process"/>
    <property type="evidence" value="ECO:0007669"/>
    <property type="project" value="InterPro"/>
</dbReference>
<dbReference type="InterPro" id="IPR029044">
    <property type="entry name" value="Nucleotide-diphossugar_trans"/>
</dbReference>
<keyword evidence="4 7" id="KW-0548">Nucleotidyltransferase</keyword>
<keyword evidence="3 7" id="KW-0808">Transferase</keyword>
<comment type="catalytic activity">
    <reaction evidence="5">
        <text>alpha-D-glucose 1-phosphate + UTP + H(+) = UDP-alpha-D-glucose + diphosphate</text>
        <dbReference type="Rhea" id="RHEA:19889"/>
        <dbReference type="ChEBI" id="CHEBI:15378"/>
        <dbReference type="ChEBI" id="CHEBI:33019"/>
        <dbReference type="ChEBI" id="CHEBI:46398"/>
        <dbReference type="ChEBI" id="CHEBI:58601"/>
        <dbReference type="ChEBI" id="CHEBI:58885"/>
        <dbReference type="EC" id="2.7.7.9"/>
    </reaction>
</comment>
<evidence type="ECO:0000256" key="2">
    <source>
        <dbReference type="ARBA" id="ARBA00012415"/>
    </source>
</evidence>
<dbReference type="Gene3D" id="3.90.550.10">
    <property type="entry name" value="Spore Coat Polysaccharide Biosynthesis Protein SpsA, Chain A"/>
    <property type="match status" value="1"/>
</dbReference>
<dbReference type="EC" id="2.7.7.9" evidence="2"/>
<reference evidence="7" key="1">
    <citation type="journal article" date="2014" name="Genome Biol. Evol.">
        <title>Pangenome evidence for extensive interdomain horizontal transfer affecting lineage core and shell genes in uncultured planktonic thaumarchaeota and euryarchaeota.</title>
        <authorList>
            <person name="Deschamps P."/>
            <person name="Zivanovic Y."/>
            <person name="Moreira D."/>
            <person name="Rodriguez-Valera F."/>
            <person name="Lopez-Garcia P."/>
        </authorList>
    </citation>
    <scope>NUCLEOTIDE SEQUENCE</scope>
</reference>
<dbReference type="EMBL" id="KF901161">
    <property type="protein sequence ID" value="AIF20302.1"/>
    <property type="molecule type" value="Genomic_DNA"/>
</dbReference>
<name>A0A075I093_9ARCH</name>
<evidence type="ECO:0000256" key="4">
    <source>
        <dbReference type="ARBA" id="ARBA00022695"/>
    </source>
</evidence>
<accession>A0A075I093</accession>
<dbReference type="Pfam" id="PF00483">
    <property type="entry name" value="NTP_transferase"/>
    <property type="match status" value="1"/>
</dbReference>
<organism evidence="7">
    <name type="scientific">uncultured marine thaumarchaeote KM3_89_C12</name>
    <dbReference type="NCBI Taxonomy" id="1456339"/>
    <lineage>
        <taxon>Archaea</taxon>
        <taxon>Nitrososphaerota</taxon>
        <taxon>environmental samples</taxon>
    </lineage>
</organism>
<feature type="domain" description="Nucleotidyl transferase" evidence="6">
    <location>
        <begin position="6"/>
        <end position="273"/>
    </location>
</feature>
<dbReference type="InterPro" id="IPR005835">
    <property type="entry name" value="NTP_transferase_dom"/>
</dbReference>
<dbReference type="PANTHER" id="PTHR43197:SF1">
    <property type="entry name" value="UTP--GLUCOSE-1-PHOSPHATE URIDYLYLTRANSFERASE"/>
    <property type="match status" value="1"/>
</dbReference>
<evidence type="ECO:0000256" key="3">
    <source>
        <dbReference type="ARBA" id="ARBA00022679"/>
    </source>
</evidence>
<evidence type="ECO:0000259" key="6">
    <source>
        <dbReference type="Pfam" id="PF00483"/>
    </source>
</evidence>
<dbReference type="SUPFAM" id="SSF53448">
    <property type="entry name" value="Nucleotide-diphospho-sugar transferases"/>
    <property type="match status" value="1"/>
</dbReference>
<evidence type="ECO:0000256" key="5">
    <source>
        <dbReference type="ARBA" id="ARBA00048128"/>
    </source>
</evidence>
<comment type="similarity">
    <text evidence="1">Belongs to the UDPGP type 2 family.</text>
</comment>
<dbReference type="AlphaFoldDB" id="A0A075I093"/>
<dbReference type="GO" id="GO:0003983">
    <property type="term" value="F:UTP:glucose-1-phosphate uridylyltransferase activity"/>
    <property type="evidence" value="ECO:0007669"/>
    <property type="project" value="UniProtKB-EC"/>
</dbReference>
<evidence type="ECO:0000313" key="7">
    <source>
        <dbReference type="EMBL" id="AIF20302.1"/>
    </source>
</evidence>